<evidence type="ECO:0000256" key="1">
    <source>
        <dbReference type="SAM" id="Coils"/>
    </source>
</evidence>
<dbReference type="AlphaFoldDB" id="A0A6J1C2K1"/>
<proteinExistence type="predicted"/>
<accession>A0A6J1C2K1</accession>
<dbReference type="PANTHER" id="PTHR37226">
    <property type="entry name" value="GOLGIN FAMILY A PROTEIN"/>
    <property type="match status" value="1"/>
</dbReference>
<organism evidence="2 3">
    <name type="scientific">Momordica charantia</name>
    <name type="common">Bitter gourd</name>
    <name type="synonym">Balsam pear</name>
    <dbReference type="NCBI Taxonomy" id="3673"/>
    <lineage>
        <taxon>Eukaryota</taxon>
        <taxon>Viridiplantae</taxon>
        <taxon>Streptophyta</taxon>
        <taxon>Embryophyta</taxon>
        <taxon>Tracheophyta</taxon>
        <taxon>Spermatophyta</taxon>
        <taxon>Magnoliopsida</taxon>
        <taxon>eudicotyledons</taxon>
        <taxon>Gunneridae</taxon>
        <taxon>Pentapetalae</taxon>
        <taxon>rosids</taxon>
        <taxon>fabids</taxon>
        <taxon>Cucurbitales</taxon>
        <taxon>Cucurbitaceae</taxon>
        <taxon>Momordiceae</taxon>
        <taxon>Momordica</taxon>
    </lineage>
</organism>
<dbReference type="PANTHER" id="PTHR37226:SF4">
    <property type="entry name" value="GOLGIN FAMILY A PROTEIN"/>
    <property type="match status" value="1"/>
</dbReference>
<evidence type="ECO:0000313" key="3">
    <source>
        <dbReference type="RefSeq" id="XP_022134638.1"/>
    </source>
</evidence>
<evidence type="ECO:0000313" key="2">
    <source>
        <dbReference type="Proteomes" id="UP000504603"/>
    </source>
</evidence>
<keyword evidence="2" id="KW-1185">Reference proteome</keyword>
<name>A0A6J1C2K1_MOMCH</name>
<dbReference type="RefSeq" id="XP_022134638.1">
    <property type="nucleotide sequence ID" value="XM_022278946.1"/>
</dbReference>
<feature type="coiled-coil region" evidence="1">
    <location>
        <begin position="121"/>
        <end position="183"/>
    </location>
</feature>
<sequence length="213" mass="25128">MGACSSKDGSEFCDDDVRELKEKIRLLREEVRGVMSEMDEETKAHEKDMVVFAFKEAGWKTEKKKLKEEVKVLRKKVDERMKDIEEGKSGEKIATEWEMVGSTNAIFEQIQQERARRDEAIDKWKQLYHAIKMELDDLIQRTHNGDGLYWGADERAEALKTELQAKEETIKALKEKVVSMEHEKYERDREIDILRQSLRILTSKKEQQIRNHL</sequence>
<dbReference type="OrthoDB" id="1869333at2759"/>
<feature type="coiled-coil region" evidence="1">
    <location>
        <begin position="10"/>
        <end position="83"/>
    </location>
</feature>
<gene>
    <name evidence="3" type="primary">LOC111006859</name>
</gene>
<dbReference type="Proteomes" id="UP000504603">
    <property type="component" value="Unplaced"/>
</dbReference>
<reference evidence="3" key="1">
    <citation type="submission" date="2025-08" db="UniProtKB">
        <authorList>
            <consortium name="RefSeq"/>
        </authorList>
    </citation>
    <scope>IDENTIFICATION</scope>
    <source>
        <strain evidence="3">OHB3-1</strain>
    </source>
</reference>
<dbReference type="GeneID" id="111006859"/>
<protein>
    <submittedName>
        <fullName evidence="3">Uncharacterized protein PF11_0207-like</fullName>
    </submittedName>
</protein>
<dbReference type="KEGG" id="mcha:111006859"/>
<keyword evidence="1" id="KW-0175">Coiled coil</keyword>